<dbReference type="AlphaFoldDB" id="A0A8H7TJM0"/>
<dbReference type="PANTHER" id="PTHR45832">
    <property type="entry name" value="SERINE/THREONINE-PROTEIN KINASE SAMKA-RELATED-RELATED"/>
    <property type="match status" value="1"/>
</dbReference>
<keyword evidence="7" id="KW-1185">Reference proteome</keyword>
<dbReference type="InterPro" id="IPR051931">
    <property type="entry name" value="PAK3-like"/>
</dbReference>
<feature type="domain" description="Protein kinase" evidence="5">
    <location>
        <begin position="110"/>
        <end position="346"/>
    </location>
</feature>
<feature type="region of interest" description="Disordered" evidence="4">
    <location>
        <begin position="1"/>
        <end position="71"/>
    </location>
</feature>
<dbReference type="EMBL" id="JAFJYH010000080">
    <property type="protein sequence ID" value="KAG4420631.1"/>
    <property type="molecule type" value="Genomic_DNA"/>
</dbReference>
<feature type="compositionally biased region" description="Low complexity" evidence="4">
    <location>
        <begin position="20"/>
        <end position="39"/>
    </location>
</feature>
<evidence type="ECO:0000313" key="6">
    <source>
        <dbReference type="EMBL" id="KAG4420631.1"/>
    </source>
</evidence>
<proteinExistence type="inferred from homology"/>
<dbReference type="Proteomes" id="UP000664132">
    <property type="component" value="Unassembled WGS sequence"/>
</dbReference>
<evidence type="ECO:0000313" key="7">
    <source>
        <dbReference type="Proteomes" id="UP000664132"/>
    </source>
</evidence>
<dbReference type="InterPro" id="IPR011009">
    <property type="entry name" value="Kinase-like_dom_sf"/>
</dbReference>
<feature type="compositionally biased region" description="Basic and acidic residues" evidence="4">
    <location>
        <begin position="44"/>
        <end position="54"/>
    </location>
</feature>
<dbReference type="InterPro" id="IPR000719">
    <property type="entry name" value="Prot_kinase_dom"/>
</dbReference>
<dbReference type="SUPFAM" id="SSF56112">
    <property type="entry name" value="Protein kinase-like (PK-like)"/>
    <property type="match status" value="1"/>
</dbReference>
<organism evidence="6 7">
    <name type="scientific">Cadophora malorum</name>
    <dbReference type="NCBI Taxonomy" id="108018"/>
    <lineage>
        <taxon>Eukaryota</taxon>
        <taxon>Fungi</taxon>
        <taxon>Dikarya</taxon>
        <taxon>Ascomycota</taxon>
        <taxon>Pezizomycotina</taxon>
        <taxon>Leotiomycetes</taxon>
        <taxon>Helotiales</taxon>
        <taxon>Ploettnerulaceae</taxon>
        <taxon>Cadophora</taxon>
    </lineage>
</organism>
<reference evidence="6" key="1">
    <citation type="submission" date="2021-02" db="EMBL/GenBank/DDBJ databases">
        <title>Genome sequence Cadophora malorum strain M34.</title>
        <authorList>
            <person name="Stefanovic E."/>
            <person name="Vu D."/>
            <person name="Scully C."/>
            <person name="Dijksterhuis J."/>
            <person name="Roader J."/>
            <person name="Houbraken J."/>
        </authorList>
    </citation>
    <scope>NUCLEOTIDE SEQUENCE</scope>
    <source>
        <strain evidence="6">M34</strain>
    </source>
</reference>
<keyword evidence="2" id="KW-0547">Nucleotide-binding</keyword>
<evidence type="ECO:0000256" key="4">
    <source>
        <dbReference type="SAM" id="MobiDB-lite"/>
    </source>
</evidence>
<dbReference type="PROSITE" id="PS50011">
    <property type="entry name" value="PROTEIN_KINASE_DOM"/>
    <property type="match status" value="1"/>
</dbReference>
<gene>
    <name evidence="6" type="ORF">IFR04_006221</name>
</gene>
<feature type="compositionally biased region" description="Basic and acidic residues" evidence="4">
    <location>
        <begin position="1"/>
        <end position="10"/>
    </location>
</feature>
<dbReference type="GO" id="GO:0004672">
    <property type="term" value="F:protein kinase activity"/>
    <property type="evidence" value="ECO:0007669"/>
    <property type="project" value="InterPro"/>
</dbReference>
<evidence type="ECO:0000256" key="2">
    <source>
        <dbReference type="ARBA" id="ARBA00022741"/>
    </source>
</evidence>
<dbReference type="GO" id="GO:0005524">
    <property type="term" value="F:ATP binding"/>
    <property type="evidence" value="ECO:0007669"/>
    <property type="project" value="UniProtKB-KW"/>
</dbReference>
<dbReference type="SMART" id="SM00220">
    <property type="entry name" value="S_TKc"/>
    <property type="match status" value="1"/>
</dbReference>
<evidence type="ECO:0000259" key="5">
    <source>
        <dbReference type="PROSITE" id="PS50011"/>
    </source>
</evidence>
<evidence type="ECO:0000256" key="3">
    <source>
        <dbReference type="ARBA" id="ARBA00022840"/>
    </source>
</evidence>
<name>A0A8H7TJM0_9HELO</name>
<dbReference type="Gene3D" id="1.10.510.10">
    <property type="entry name" value="Transferase(Phosphotransferase) domain 1"/>
    <property type="match status" value="1"/>
</dbReference>
<comment type="similarity">
    <text evidence="1">Belongs to the protein kinase superfamily. STE Ser/Thr protein kinase family. STE20 subfamily.</text>
</comment>
<evidence type="ECO:0000256" key="1">
    <source>
        <dbReference type="ARBA" id="ARBA00008874"/>
    </source>
</evidence>
<dbReference type="OrthoDB" id="3542645at2759"/>
<keyword evidence="3" id="KW-0067">ATP-binding</keyword>
<protein>
    <recommendedName>
        <fullName evidence="5">Protein kinase domain-containing protein</fullName>
    </recommendedName>
</protein>
<dbReference type="Pfam" id="PF00069">
    <property type="entry name" value="Pkinase"/>
    <property type="match status" value="1"/>
</dbReference>
<accession>A0A8H7TJM0</accession>
<sequence length="346" mass="38760">MAPDSPDRHTRINLFDTPGSASSPASSISSSLSSATAVSTRHVTPTEKRLKAPTEQRSTVTKLQKTTTATESTTLTGSDYRDLAIVQAAEQGVSVLDPLNIQYESPWRSLRSDYELNLGGFVIVASHREKERDSFIVKRFSGPDMATKLRMLQRIRHANFLSVLQRFSFENSYYVVFDHVSISLTHIVTSPPYLRVCELAAILFQILEGVSYLEEQKLEHGSLDCSNILLSPQGIIKITHQEKCRDITSSQPRLADVRATGYIAMELMQKYHKEDGAIGLEDFSRYPSDSDAVDFLAATTSATSAEELLRHRLLRNNVQKEQLKWLVGIATTARIGFRYDEGKWEA</sequence>
<feature type="compositionally biased region" description="Low complexity" evidence="4">
    <location>
        <begin position="58"/>
        <end position="71"/>
    </location>
</feature>
<comment type="caution">
    <text evidence="6">The sequence shown here is derived from an EMBL/GenBank/DDBJ whole genome shotgun (WGS) entry which is preliminary data.</text>
</comment>
<dbReference type="PANTHER" id="PTHR45832:SF22">
    <property type="entry name" value="SERINE_THREONINE-PROTEIN KINASE SAMKA-RELATED"/>
    <property type="match status" value="1"/>
</dbReference>